<evidence type="ECO:0000256" key="2">
    <source>
        <dbReference type="ARBA" id="ARBA00022448"/>
    </source>
</evidence>
<dbReference type="Gene3D" id="1.10.3720.10">
    <property type="entry name" value="MetI-like"/>
    <property type="match status" value="1"/>
</dbReference>
<dbReference type="InterPro" id="IPR000515">
    <property type="entry name" value="MetI-like"/>
</dbReference>
<feature type="transmembrane region" description="Helical" evidence="7">
    <location>
        <begin position="78"/>
        <end position="97"/>
    </location>
</feature>
<dbReference type="Pfam" id="PF00528">
    <property type="entry name" value="BPD_transp_1"/>
    <property type="match status" value="1"/>
</dbReference>
<evidence type="ECO:0000256" key="7">
    <source>
        <dbReference type="RuleBase" id="RU363032"/>
    </source>
</evidence>
<evidence type="ECO:0000256" key="5">
    <source>
        <dbReference type="ARBA" id="ARBA00022989"/>
    </source>
</evidence>
<keyword evidence="5 7" id="KW-1133">Transmembrane helix</keyword>
<dbReference type="PROSITE" id="PS50928">
    <property type="entry name" value="ABC_TM1"/>
    <property type="match status" value="1"/>
</dbReference>
<feature type="transmembrane region" description="Helical" evidence="7">
    <location>
        <begin position="12"/>
        <end position="32"/>
    </location>
</feature>
<keyword evidence="4 7" id="KW-0812">Transmembrane</keyword>
<accession>A0A515ESB9</accession>
<dbReference type="PANTHER" id="PTHR32243:SF18">
    <property type="entry name" value="INNER MEMBRANE ABC TRANSPORTER PERMEASE PROTEIN YCJP"/>
    <property type="match status" value="1"/>
</dbReference>
<keyword evidence="2 7" id="KW-0813">Transport</keyword>
<name>A0A515ESB9_9BURK</name>
<evidence type="ECO:0000313" key="10">
    <source>
        <dbReference type="Proteomes" id="UP000317365"/>
    </source>
</evidence>
<organism evidence="9 10">
    <name type="scientific">Rhodoferax aquaticus</name>
    <dbReference type="NCBI Taxonomy" id="2527691"/>
    <lineage>
        <taxon>Bacteria</taxon>
        <taxon>Pseudomonadati</taxon>
        <taxon>Pseudomonadota</taxon>
        <taxon>Betaproteobacteria</taxon>
        <taxon>Burkholderiales</taxon>
        <taxon>Comamonadaceae</taxon>
        <taxon>Rhodoferax</taxon>
    </lineage>
</organism>
<keyword evidence="6 7" id="KW-0472">Membrane</keyword>
<proteinExistence type="inferred from homology"/>
<comment type="similarity">
    <text evidence="7">Belongs to the binding-protein-dependent transport system permease family.</text>
</comment>
<dbReference type="InterPro" id="IPR035906">
    <property type="entry name" value="MetI-like_sf"/>
</dbReference>
<dbReference type="KEGG" id="rhg:EXZ61_15845"/>
<dbReference type="RefSeq" id="WP_142812684.1">
    <property type="nucleotide sequence ID" value="NZ_CP036282.1"/>
</dbReference>
<evidence type="ECO:0000256" key="1">
    <source>
        <dbReference type="ARBA" id="ARBA00004651"/>
    </source>
</evidence>
<dbReference type="Proteomes" id="UP000317365">
    <property type="component" value="Chromosome"/>
</dbReference>
<dbReference type="GO" id="GO:0005886">
    <property type="term" value="C:plasma membrane"/>
    <property type="evidence" value="ECO:0007669"/>
    <property type="project" value="UniProtKB-SubCell"/>
</dbReference>
<keyword evidence="3" id="KW-1003">Cell membrane</keyword>
<protein>
    <submittedName>
        <fullName evidence="9">Carbohydrate ABC transporter permease</fullName>
    </submittedName>
</protein>
<comment type="subcellular location">
    <subcellularLocation>
        <location evidence="1 7">Cell membrane</location>
        <topology evidence="1 7">Multi-pass membrane protein</topology>
    </subcellularLocation>
</comment>
<dbReference type="GO" id="GO:0055085">
    <property type="term" value="P:transmembrane transport"/>
    <property type="evidence" value="ECO:0007669"/>
    <property type="project" value="InterPro"/>
</dbReference>
<dbReference type="AlphaFoldDB" id="A0A515ESB9"/>
<feature type="transmembrane region" description="Helical" evidence="7">
    <location>
        <begin position="184"/>
        <end position="209"/>
    </location>
</feature>
<dbReference type="EMBL" id="CP036282">
    <property type="protein sequence ID" value="QDL55528.1"/>
    <property type="molecule type" value="Genomic_DNA"/>
</dbReference>
<dbReference type="PANTHER" id="PTHR32243">
    <property type="entry name" value="MALTOSE TRANSPORT SYSTEM PERMEASE-RELATED"/>
    <property type="match status" value="1"/>
</dbReference>
<feature type="domain" description="ABC transmembrane type-1" evidence="8">
    <location>
        <begin position="72"/>
        <end position="263"/>
    </location>
</feature>
<reference evidence="10" key="2">
    <citation type="journal article" date="2020" name="Int. J. Syst. Evol. Microbiol.">
        <title>Genomic insights into a novel species Rhodoferax aquaticus sp. nov., isolated from freshwater.</title>
        <authorList>
            <person name="Li T."/>
            <person name="Zhuo Y."/>
            <person name="Jin C.Z."/>
            <person name="Wu X."/>
            <person name="Ko S.R."/>
            <person name="Jin F.J."/>
            <person name="Ahn C.Y."/>
            <person name="Oh H.M."/>
            <person name="Lee H.G."/>
            <person name="Jin L."/>
        </authorList>
    </citation>
    <scope>NUCLEOTIDE SEQUENCE [LARGE SCALE GENOMIC DNA]</scope>
    <source>
        <strain evidence="10">Gr-4</strain>
    </source>
</reference>
<evidence type="ECO:0000256" key="4">
    <source>
        <dbReference type="ARBA" id="ARBA00022692"/>
    </source>
</evidence>
<dbReference type="SUPFAM" id="SSF161098">
    <property type="entry name" value="MetI-like"/>
    <property type="match status" value="1"/>
</dbReference>
<reference evidence="10" key="1">
    <citation type="submission" date="2019-02" db="EMBL/GenBank/DDBJ databases">
        <title>Complete genome sequence of Rhodoferax sp. Gr-4.</title>
        <authorList>
            <person name="Jin L."/>
        </authorList>
    </citation>
    <scope>NUCLEOTIDE SEQUENCE [LARGE SCALE GENOMIC DNA]</scope>
    <source>
        <strain evidence="10">Gr-4</strain>
    </source>
</reference>
<sequence>MNIWHRRAAFSGRWLGLSLYVVFALFPLYWLLKIAITPTKLLYSEGVRLWPSAFTLSHFQQVWTTTQFPDYFWNSAKVAVGAAGLATLAGALAGYALSRWVFRGKAVVSFLLLVTQMFTVMLMIVPLNHILNGVGLNDSLFGLAVVYAALNVPFATFLMQSFVDAIPKDLEEAAMIDGCTRFQAMVKVVFPLTLPGVAATAGFAFTAAWSELFLALVLINRESDKTIPPALLSFITKFSVDWGQMAAASVLLLIPVCVFFMFVQRYLVAGLTSGAVKG</sequence>
<feature type="transmembrane region" description="Helical" evidence="7">
    <location>
        <begin position="242"/>
        <end position="263"/>
    </location>
</feature>
<evidence type="ECO:0000256" key="6">
    <source>
        <dbReference type="ARBA" id="ARBA00023136"/>
    </source>
</evidence>
<keyword evidence="10" id="KW-1185">Reference proteome</keyword>
<evidence type="ECO:0000256" key="3">
    <source>
        <dbReference type="ARBA" id="ARBA00022475"/>
    </source>
</evidence>
<feature type="transmembrane region" description="Helical" evidence="7">
    <location>
        <begin position="106"/>
        <end position="127"/>
    </location>
</feature>
<feature type="transmembrane region" description="Helical" evidence="7">
    <location>
        <begin position="139"/>
        <end position="163"/>
    </location>
</feature>
<gene>
    <name evidence="9" type="ORF">EXZ61_15845</name>
</gene>
<evidence type="ECO:0000313" key="9">
    <source>
        <dbReference type="EMBL" id="QDL55528.1"/>
    </source>
</evidence>
<evidence type="ECO:0000259" key="8">
    <source>
        <dbReference type="PROSITE" id="PS50928"/>
    </source>
</evidence>
<dbReference type="InterPro" id="IPR050901">
    <property type="entry name" value="BP-dep_ABC_trans_perm"/>
</dbReference>
<dbReference type="CDD" id="cd06261">
    <property type="entry name" value="TM_PBP2"/>
    <property type="match status" value="1"/>
</dbReference>